<evidence type="ECO:0000313" key="2">
    <source>
        <dbReference type="EMBL" id="OGG05796.1"/>
    </source>
</evidence>
<evidence type="ECO:0000259" key="1">
    <source>
        <dbReference type="PROSITE" id="PS50846"/>
    </source>
</evidence>
<organism evidence="2 3">
    <name type="scientific">Candidatus Gottesmanbacteria bacterium RIFCSPHIGHO2_01_FULL_42_12</name>
    <dbReference type="NCBI Taxonomy" id="1798377"/>
    <lineage>
        <taxon>Bacteria</taxon>
        <taxon>Candidatus Gottesmaniibacteriota</taxon>
    </lineage>
</organism>
<proteinExistence type="predicted"/>
<dbReference type="Pfam" id="PF00403">
    <property type="entry name" value="HMA"/>
    <property type="match status" value="1"/>
</dbReference>
<dbReference type="Proteomes" id="UP000178681">
    <property type="component" value="Unassembled WGS sequence"/>
</dbReference>
<dbReference type="CDD" id="cd00371">
    <property type="entry name" value="HMA"/>
    <property type="match status" value="1"/>
</dbReference>
<protein>
    <recommendedName>
        <fullName evidence="1">HMA domain-containing protein</fullName>
    </recommendedName>
</protein>
<evidence type="ECO:0000313" key="3">
    <source>
        <dbReference type="Proteomes" id="UP000178681"/>
    </source>
</evidence>
<gene>
    <name evidence="2" type="ORF">A2872_03190</name>
</gene>
<reference evidence="2 3" key="1">
    <citation type="journal article" date="2016" name="Nat. Commun.">
        <title>Thousands of microbial genomes shed light on interconnected biogeochemical processes in an aquifer system.</title>
        <authorList>
            <person name="Anantharaman K."/>
            <person name="Brown C.T."/>
            <person name="Hug L.A."/>
            <person name="Sharon I."/>
            <person name="Castelle C.J."/>
            <person name="Probst A.J."/>
            <person name="Thomas B.C."/>
            <person name="Singh A."/>
            <person name="Wilkins M.J."/>
            <person name="Karaoz U."/>
            <person name="Brodie E.L."/>
            <person name="Williams K.H."/>
            <person name="Hubbard S.S."/>
            <person name="Banfield J.F."/>
        </authorList>
    </citation>
    <scope>NUCLEOTIDE SEQUENCE [LARGE SCALE GENOMIC DNA]</scope>
</reference>
<dbReference type="EMBL" id="MFJG01000028">
    <property type="protein sequence ID" value="OGG05796.1"/>
    <property type="molecule type" value="Genomic_DNA"/>
</dbReference>
<name>A0A1F5Z076_9BACT</name>
<dbReference type="InterPro" id="IPR036163">
    <property type="entry name" value="HMA_dom_sf"/>
</dbReference>
<feature type="domain" description="HMA" evidence="1">
    <location>
        <begin position="1"/>
        <end position="66"/>
    </location>
</feature>
<accession>A0A1F5Z076</accession>
<dbReference type="GO" id="GO:0046872">
    <property type="term" value="F:metal ion binding"/>
    <property type="evidence" value="ECO:0007669"/>
    <property type="project" value="InterPro"/>
</dbReference>
<comment type="caution">
    <text evidence="2">The sequence shown here is derived from an EMBL/GenBank/DDBJ whole genome shotgun (WGS) entry which is preliminary data.</text>
</comment>
<sequence>MTTIIKLSNLTCPACQKVTQNRIGKISGVTEVKVDLVSGKAEINAGRVINNEEVTAALQGTPYQIV</sequence>
<dbReference type="SUPFAM" id="SSF55008">
    <property type="entry name" value="HMA, heavy metal-associated domain"/>
    <property type="match status" value="1"/>
</dbReference>
<dbReference type="PROSITE" id="PS50846">
    <property type="entry name" value="HMA_2"/>
    <property type="match status" value="1"/>
</dbReference>
<dbReference type="AlphaFoldDB" id="A0A1F5Z076"/>
<dbReference type="InterPro" id="IPR006121">
    <property type="entry name" value="HMA_dom"/>
</dbReference>
<dbReference type="Gene3D" id="3.30.70.100">
    <property type="match status" value="1"/>
</dbReference>